<comment type="caution">
    <text evidence="2">The sequence shown here is derived from an EMBL/GenBank/DDBJ whole genome shotgun (WGS) entry which is preliminary data.</text>
</comment>
<feature type="compositionally biased region" description="Low complexity" evidence="1">
    <location>
        <begin position="32"/>
        <end position="43"/>
    </location>
</feature>
<keyword evidence="3" id="KW-1185">Reference proteome</keyword>
<gene>
    <name evidence="2" type="ORF">CAUJ_LOCUS11289</name>
</gene>
<protein>
    <submittedName>
        <fullName evidence="2">Uncharacterized protein</fullName>
    </submittedName>
</protein>
<name>A0A8S1HQM3_9PELO</name>
<feature type="compositionally biased region" description="Basic residues" evidence="1">
    <location>
        <begin position="97"/>
        <end position="111"/>
    </location>
</feature>
<accession>A0A8S1HQM3</accession>
<sequence length="162" mass="18120">MAEGSYQQVAWHKAETKTDTMALEDPVREITRPTAPRTPASPSGRGLGTVCEFTLGGGPEPTADRPTPPLFHADEGCHVGRGRAPAERPSTSLPPTRSKHRHLPGKRQHKQRRVCVAQRIDRNAVGASLAGWIPLRQDVFRRPFRWSQKFKSVLCFRYDWSG</sequence>
<reference evidence="2" key="1">
    <citation type="submission" date="2020-10" db="EMBL/GenBank/DDBJ databases">
        <authorList>
            <person name="Kikuchi T."/>
        </authorList>
    </citation>
    <scope>NUCLEOTIDE SEQUENCE</scope>
    <source>
        <strain evidence="2">NKZ352</strain>
    </source>
</reference>
<proteinExistence type="predicted"/>
<dbReference type="Proteomes" id="UP000835052">
    <property type="component" value="Unassembled WGS sequence"/>
</dbReference>
<feature type="region of interest" description="Disordered" evidence="1">
    <location>
        <begin position="1"/>
        <end position="111"/>
    </location>
</feature>
<organism evidence="2 3">
    <name type="scientific">Caenorhabditis auriculariae</name>
    <dbReference type="NCBI Taxonomy" id="2777116"/>
    <lineage>
        <taxon>Eukaryota</taxon>
        <taxon>Metazoa</taxon>
        <taxon>Ecdysozoa</taxon>
        <taxon>Nematoda</taxon>
        <taxon>Chromadorea</taxon>
        <taxon>Rhabditida</taxon>
        <taxon>Rhabditina</taxon>
        <taxon>Rhabditomorpha</taxon>
        <taxon>Rhabditoidea</taxon>
        <taxon>Rhabditidae</taxon>
        <taxon>Peloderinae</taxon>
        <taxon>Caenorhabditis</taxon>
    </lineage>
</organism>
<dbReference type="EMBL" id="CAJGYM010000054">
    <property type="protein sequence ID" value="CAD6195370.1"/>
    <property type="molecule type" value="Genomic_DNA"/>
</dbReference>
<evidence type="ECO:0000313" key="2">
    <source>
        <dbReference type="EMBL" id="CAD6195370.1"/>
    </source>
</evidence>
<dbReference type="AlphaFoldDB" id="A0A8S1HQM3"/>
<evidence type="ECO:0000256" key="1">
    <source>
        <dbReference type="SAM" id="MobiDB-lite"/>
    </source>
</evidence>
<evidence type="ECO:0000313" key="3">
    <source>
        <dbReference type="Proteomes" id="UP000835052"/>
    </source>
</evidence>